<dbReference type="SUPFAM" id="SSF143865">
    <property type="entry name" value="CorA soluble domain-like"/>
    <property type="match status" value="1"/>
</dbReference>
<feature type="transmembrane region" description="Helical" evidence="8">
    <location>
        <begin position="258"/>
        <end position="279"/>
    </location>
</feature>
<gene>
    <name evidence="9" type="ORF">ACFSR9_12690</name>
</gene>
<dbReference type="Proteomes" id="UP001597475">
    <property type="component" value="Unassembled WGS sequence"/>
</dbReference>
<name>A0ABW5P5J9_9DEIO</name>
<dbReference type="PANTHER" id="PTHR46494:SF1">
    <property type="entry name" value="CORA FAMILY METAL ION TRANSPORTER (EUROFUNG)"/>
    <property type="match status" value="1"/>
</dbReference>
<dbReference type="RefSeq" id="WP_386846345.1">
    <property type="nucleotide sequence ID" value="NZ_JBHUMK010000059.1"/>
</dbReference>
<keyword evidence="3" id="KW-0813">Transport</keyword>
<evidence type="ECO:0000256" key="2">
    <source>
        <dbReference type="ARBA" id="ARBA00009765"/>
    </source>
</evidence>
<comment type="subcellular location">
    <subcellularLocation>
        <location evidence="1">Cell membrane</location>
        <topology evidence="1">Multi-pass membrane protein</topology>
    </subcellularLocation>
</comment>
<organism evidence="9 10">
    <name type="scientific">Deinococcus taklimakanensis</name>
    <dbReference type="NCBI Taxonomy" id="536443"/>
    <lineage>
        <taxon>Bacteria</taxon>
        <taxon>Thermotogati</taxon>
        <taxon>Deinococcota</taxon>
        <taxon>Deinococci</taxon>
        <taxon>Deinococcales</taxon>
        <taxon>Deinococcaceae</taxon>
        <taxon>Deinococcus</taxon>
    </lineage>
</organism>
<keyword evidence="6 8" id="KW-1133">Transmembrane helix</keyword>
<dbReference type="PANTHER" id="PTHR46494">
    <property type="entry name" value="CORA FAMILY METAL ION TRANSPORTER (EUROFUNG)"/>
    <property type="match status" value="1"/>
</dbReference>
<evidence type="ECO:0000256" key="1">
    <source>
        <dbReference type="ARBA" id="ARBA00004651"/>
    </source>
</evidence>
<dbReference type="InterPro" id="IPR045861">
    <property type="entry name" value="CorA_cytoplasmic_dom"/>
</dbReference>
<evidence type="ECO:0000313" key="10">
    <source>
        <dbReference type="Proteomes" id="UP001597475"/>
    </source>
</evidence>
<dbReference type="Pfam" id="PF01544">
    <property type="entry name" value="CorA"/>
    <property type="match status" value="1"/>
</dbReference>
<protein>
    <submittedName>
        <fullName evidence="9">Magnesium transporter CorA family protein</fullName>
    </submittedName>
</protein>
<dbReference type="Gene3D" id="1.20.58.340">
    <property type="entry name" value="Magnesium transport protein CorA, transmembrane region"/>
    <property type="match status" value="2"/>
</dbReference>
<evidence type="ECO:0000256" key="4">
    <source>
        <dbReference type="ARBA" id="ARBA00022475"/>
    </source>
</evidence>
<dbReference type="InterPro" id="IPR045863">
    <property type="entry name" value="CorA_TM1_TM2"/>
</dbReference>
<dbReference type="InterPro" id="IPR002523">
    <property type="entry name" value="MgTranspt_CorA/ZnTranspt_ZntB"/>
</dbReference>
<dbReference type="Gene3D" id="3.30.460.20">
    <property type="entry name" value="CorA soluble domain-like"/>
    <property type="match status" value="1"/>
</dbReference>
<evidence type="ECO:0000313" key="9">
    <source>
        <dbReference type="EMBL" id="MFD2610285.1"/>
    </source>
</evidence>
<feature type="transmembrane region" description="Helical" evidence="8">
    <location>
        <begin position="299"/>
        <end position="316"/>
    </location>
</feature>
<comment type="caution">
    <text evidence="9">The sequence shown here is derived from an EMBL/GenBank/DDBJ whole genome shotgun (WGS) entry which is preliminary data.</text>
</comment>
<evidence type="ECO:0000256" key="6">
    <source>
        <dbReference type="ARBA" id="ARBA00022989"/>
    </source>
</evidence>
<evidence type="ECO:0000256" key="5">
    <source>
        <dbReference type="ARBA" id="ARBA00022692"/>
    </source>
</evidence>
<evidence type="ECO:0000256" key="8">
    <source>
        <dbReference type="SAM" id="Phobius"/>
    </source>
</evidence>
<keyword evidence="7 8" id="KW-0472">Membrane</keyword>
<keyword evidence="4" id="KW-1003">Cell membrane</keyword>
<keyword evidence="10" id="KW-1185">Reference proteome</keyword>
<accession>A0ABW5P5J9</accession>
<sequence length="320" mass="36209">MGIVAFLFRENGLERNFQWQGRLPDLTEHELLWLDVQDEDHVALNALITALPVGDRGRSALRQEEPGLRHWGDHVRVRVDAPVPVPDGKFQVVPVQILAARNLVVTFHDAPAPFLEELVERLHEDSKMGELDSAAFLAVMLNFHLESFYALLSPLEDAIDELDDRVLRHLDRDDLRRLVGLRQRVSDVRRLLGSHRLVYAGLASPDFTVFQGDQPELLLTRLFKQYEHAYDAIAHTRDMILGSFDLYMTSTGQRTNEIMRVLTLATLVLGMLAVVTGVFGTNFENVHIFKSGDAGFRDMLLASGVLALGTVGLARWRRWL</sequence>
<keyword evidence="5 8" id="KW-0812">Transmembrane</keyword>
<evidence type="ECO:0000256" key="3">
    <source>
        <dbReference type="ARBA" id="ARBA00022448"/>
    </source>
</evidence>
<reference evidence="10" key="1">
    <citation type="journal article" date="2019" name="Int. J. Syst. Evol. Microbiol.">
        <title>The Global Catalogue of Microorganisms (GCM) 10K type strain sequencing project: providing services to taxonomists for standard genome sequencing and annotation.</title>
        <authorList>
            <consortium name="The Broad Institute Genomics Platform"/>
            <consortium name="The Broad Institute Genome Sequencing Center for Infectious Disease"/>
            <person name="Wu L."/>
            <person name="Ma J."/>
        </authorList>
    </citation>
    <scope>NUCLEOTIDE SEQUENCE [LARGE SCALE GENOMIC DNA]</scope>
    <source>
        <strain evidence="10">KCTC 33842</strain>
    </source>
</reference>
<dbReference type="EMBL" id="JBHUMK010000059">
    <property type="protein sequence ID" value="MFD2610285.1"/>
    <property type="molecule type" value="Genomic_DNA"/>
</dbReference>
<evidence type="ECO:0000256" key="7">
    <source>
        <dbReference type="ARBA" id="ARBA00023136"/>
    </source>
</evidence>
<proteinExistence type="inferred from homology"/>
<comment type="similarity">
    <text evidence="2">Belongs to the CorA metal ion transporter (MIT) (TC 1.A.35) family.</text>
</comment>
<dbReference type="SUPFAM" id="SSF144083">
    <property type="entry name" value="Magnesium transport protein CorA, transmembrane region"/>
    <property type="match status" value="1"/>
</dbReference>